<evidence type="ECO:0000256" key="1">
    <source>
        <dbReference type="SAM" id="Phobius"/>
    </source>
</evidence>
<evidence type="ECO:0000313" key="3">
    <source>
        <dbReference type="Proteomes" id="UP001321506"/>
    </source>
</evidence>
<dbReference type="GO" id="GO:0016020">
    <property type="term" value="C:membrane"/>
    <property type="evidence" value="ECO:0007669"/>
    <property type="project" value="InterPro"/>
</dbReference>
<gene>
    <name evidence="2" type="ORF">QF206_06965</name>
</gene>
<feature type="transmembrane region" description="Helical" evidence="1">
    <location>
        <begin position="185"/>
        <end position="204"/>
    </location>
</feature>
<feature type="transmembrane region" description="Helical" evidence="1">
    <location>
        <begin position="118"/>
        <end position="140"/>
    </location>
</feature>
<feature type="transmembrane region" description="Helical" evidence="1">
    <location>
        <begin position="62"/>
        <end position="81"/>
    </location>
</feature>
<dbReference type="SUPFAM" id="SSF81342">
    <property type="entry name" value="Transmembrane di-heme cytochromes"/>
    <property type="match status" value="1"/>
</dbReference>
<name>A0AAW6T8P7_9MICO</name>
<dbReference type="GO" id="GO:0022904">
    <property type="term" value="P:respiratory electron transport chain"/>
    <property type="evidence" value="ECO:0007669"/>
    <property type="project" value="InterPro"/>
</dbReference>
<evidence type="ECO:0000313" key="2">
    <source>
        <dbReference type="EMBL" id="MDI2098704.1"/>
    </source>
</evidence>
<feature type="transmembrane region" description="Helical" evidence="1">
    <location>
        <begin position="225"/>
        <end position="250"/>
    </location>
</feature>
<keyword evidence="3" id="KW-1185">Reference proteome</keyword>
<keyword evidence="1" id="KW-1133">Transmembrane helix</keyword>
<dbReference type="EMBL" id="JASATX010000002">
    <property type="protein sequence ID" value="MDI2098704.1"/>
    <property type="molecule type" value="Genomic_DNA"/>
</dbReference>
<dbReference type="AlphaFoldDB" id="A0AAW6T8P7"/>
<dbReference type="Proteomes" id="UP001321506">
    <property type="component" value="Unassembled WGS sequence"/>
</dbReference>
<dbReference type="RefSeq" id="WP_281488482.1">
    <property type="nucleotide sequence ID" value="NZ_JASATX010000002.1"/>
</dbReference>
<protein>
    <submittedName>
        <fullName evidence="2">Cytochrome b/b6 domain-containing protein</fullName>
    </submittedName>
</protein>
<feature type="transmembrane region" description="Helical" evidence="1">
    <location>
        <begin position="12"/>
        <end position="35"/>
    </location>
</feature>
<proteinExistence type="predicted"/>
<keyword evidence="1" id="KW-0812">Transmembrane</keyword>
<dbReference type="Gene3D" id="1.20.950.20">
    <property type="entry name" value="Transmembrane di-heme cytochromes, Chain C"/>
    <property type="match status" value="1"/>
</dbReference>
<feature type="transmembrane region" description="Helical" evidence="1">
    <location>
        <begin position="270"/>
        <end position="289"/>
    </location>
</feature>
<comment type="caution">
    <text evidence="2">The sequence shown here is derived from an EMBL/GenBank/DDBJ whole genome shotgun (WGS) entry which is preliminary data.</text>
</comment>
<reference evidence="2 3" key="1">
    <citation type="submission" date="2023-04" db="EMBL/GenBank/DDBJ databases">
        <title>Klugiella caeni sp. nov. isolated from the sludge of biochemical tank.</title>
        <authorList>
            <person name="Geng K."/>
        </authorList>
    </citation>
    <scope>NUCLEOTIDE SEQUENCE [LARGE SCALE GENOMIC DNA]</scope>
    <source>
        <strain evidence="2 3">YN-L-19</strain>
    </source>
</reference>
<keyword evidence="1" id="KW-0472">Membrane</keyword>
<accession>A0AAW6T8P7</accession>
<sequence>MTSTNVARPRWRTLALAIPGAIVAVAVLIVLARWLRELPAVADFVMTHPGHVALPESAPVGIPAWLAWQHFFNAFFIVLIVRSGWSVRTTQRPAAHWTRNNSGLIRTKRPPKRISLDLWFHQTLDVLWIVNGAIFIVMLFTTGHWMRIVPTSWEVFPNALSAGLQYASLDWPLENGWVNYNSLQVLTYFVTVFVAAPLAIISGLRMSAAWPASTARLNRLYPIELARAVHFPVMLYFVLFLIAHITLVFATGALRNLNHMYAARDGASWLGFWIFAASVVVMVVAWVAARPLILRPLAQLMGTVSR</sequence>
<dbReference type="InterPro" id="IPR016174">
    <property type="entry name" value="Di-haem_cyt_TM"/>
</dbReference>
<organism evidence="2 3">
    <name type="scientific">Ruicaihuangia caeni</name>
    <dbReference type="NCBI Taxonomy" id="3042517"/>
    <lineage>
        <taxon>Bacteria</taxon>
        <taxon>Bacillati</taxon>
        <taxon>Actinomycetota</taxon>
        <taxon>Actinomycetes</taxon>
        <taxon>Micrococcales</taxon>
        <taxon>Microbacteriaceae</taxon>
        <taxon>Ruicaihuangia</taxon>
    </lineage>
</organism>